<gene>
    <name evidence="9" type="ORF">SAMN04515671_0824</name>
</gene>
<dbReference type="GO" id="GO:0005886">
    <property type="term" value="C:plasma membrane"/>
    <property type="evidence" value="ECO:0007669"/>
    <property type="project" value="UniProtKB-SubCell"/>
</dbReference>
<organism evidence="9 10">
    <name type="scientific">Nakamurella panacisegetis</name>
    <dbReference type="NCBI Taxonomy" id="1090615"/>
    <lineage>
        <taxon>Bacteria</taxon>
        <taxon>Bacillati</taxon>
        <taxon>Actinomycetota</taxon>
        <taxon>Actinomycetes</taxon>
        <taxon>Nakamurellales</taxon>
        <taxon>Nakamurellaceae</taxon>
        <taxon>Nakamurella</taxon>
    </lineage>
</organism>
<dbReference type="STRING" id="1090615.SAMN04515671_0824"/>
<evidence type="ECO:0000256" key="7">
    <source>
        <dbReference type="SAM" id="Phobius"/>
    </source>
</evidence>
<dbReference type="PROSITE" id="PS50850">
    <property type="entry name" value="MFS"/>
    <property type="match status" value="1"/>
</dbReference>
<evidence type="ECO:0000256" key="2">
    <source>
        <dbReference type="ARBA" id="ARBA00022448"/>
    </source>
</evidence>
<dbReference type="Proteomes" id="UP000198741">
    <property type="component" value="Chromosome I"/>
</dbReference>
<feature type="transmembrane region" description="Helical" evidence="7">
    <location>
        <begin position="270"/>
        <end position="287"/>
    </location>
</feature>
<proteinExistence type="predicted"/>
<comment type="subcellular location">
    <subcellularLocation>
        <location evidence="1">Cell membrane</location>
        <topology evidence="1">Multi-pass membrane protein</topology>
    </subcellularLocation>
</comment>
<feature type="transmembrane region" description="Helical" evidence="7">
    <location>
        <begin position="429"/>
        <end position="447"/>
    </location>
</feature>
<feature type="transmembrane region" description="Helical" evidence="7">
    <location>
        <begin position="324"/>
        <end position="346"/>
    </location>
</feature>
<feature type="transmembrane region" description="Helical" evidence="7">
    <location>
        <begin position="293"/>
        <end position="312"/>
    </location>
</feature>
<keyword evidence="10" id="KW-1185">Reference proteome</keyword>
<evidence type="ECO:0000256" key="4">
    <source>
        <dbReference type="ARBA" id="ARBA00022692"/>
    </source>
</evidence>
<feature type="transmembrane region" description="Helical" evidence="7">
    <location>
        <begin position="394"/>
        <end position="414"/>
    </location>
</feature>
<dbReference type="Pfam" id="PF07690">
    <property type="entry name" value="MFS_1"/>
    <property type="match status" value="2"/>
</dbReference>
<dbReference type="AlphaFoldDB" id="A0A1H0J9E8"/>
<protein>
    <submittedName>
        <fullName evidence="9">Drug resistance transporter, EmrB/QacA subfamily</fullName>
    </submittedName>
</protein>
<evidence type="ECO:0000256" key="3">
    <source>
        <dbReference type="ARBA" id="ARBA00022475"/>
    </source>
</evidence>
<evidence type="ECO:0000259" key="8">
    <source>
        <dbReference type="PROSITE" id="PS50850"/>
    </source>
</evidence>
<feature type="transmembrane region" description="Helical" evidence="7">
    <location>
        <begin position="224"/>
        <end position="244"/>
    </location>
</feature>
<dbReference type="GO" id="GO:0022857">
    <property type="term" value="F:transmembrane transporter activity"/>
    <property type="evidence" value="ECO:0007669"/>
    <property type="project" value="InterPro"/>
</dbReference>
<keyword evidence="4 7" id="KW-0812">Transmembrane</keyword>
<feature type="transmembrane region" description="Helical" evidence="7">
    <location>
        <begin position="100"/>
        <end position="121"/>
    </location>
</feature>
<dbReference type="InterPro" id="IPR020846">
    <property type="entry name" value="MFS_dom"/>
</dbReference>
<evidence type="ECO:0000256" key="5">
    <source>
        <dbReference type="ARBA" id="ARBA00022989"/>
    </source>
</evidence>
<feature type="transmembrane region" description="Helical" evidence="7">
    <location>
        <begin position="352"/>
        <end position="373"/>
    </location>
</feature>
<dbReference type="InterPro" id="IPR036259">
    <property type="entry name" value="MFS_trans_sf"/>
</dbReference>
<keyword evidence="3" id="KW-1003">Cell membrane</keyword>
<dbReference type="SUPFAM" id="SSF103473">
    <property type="entry name" value="MFS general substrate transporter"/>
    <property type="match status" value="1"/>
</dbReference>
<name>A0A1H0J9E8_9ACTN</name>
<dbReference type="PANTHER" id="PTHR42718">
    <property type="entry name" value="MAJOR FACILITATOR SUPERFAMILY MULTIDRUG TRANSPORTER MFSC"/>
    <property type="match status" value="1"/>
</dbReference>
<feature type="transmembrane region" description="Helical" evidence="7">
    <location>
        <begin position="196"/>
        <end position="218"/>
    </location>
</feature>
<keyword evidence="6 7" id="KW-0472">Membrane</keyword>
<dbReference type="Gene3D" id="1.20.1720.10">
    <property type="entry name" value="Multidrug resistance protein D"/>
    <property type="match status" value="1"/>
</dbReference>
<reference evidence="9 10" key="1">
    <citation type="submission" date="2016-10" db="EMBL/GenBank/DDBJ databases">
        <authorList>
            <person name="de Groot N.N."/>
        </authorList>
    </citation>
    <scope>NUCLEOTIDE SEQUENCE [LARGE SCALE GENOMIC DNA]</scope>
    <source>
        <strain evidence="10">P4-7,KCTC 19426,CECT 7604</strain>
    </source>
</reference>
<dbReference type="PANTHER" id="PTHR42718:SF46">
    <property type="entry name" value="BLR6921 PROTEIN"/>
    <property type="match status" value="1"/>
</dbReference>
<evidence type="ECO:0000313" key="9">
    <source>
        <dbReference type="EMBL" id="SDO40160.1"/>
    </source>
</evidence>
<evidence type="ECO:0000256" key="6">
    <source>
        <dbReference type="ARBA" id="ARBA00023136"/>
    </source>
</evidence>
<feature type="transmembrane region" description="Helical" evidence="7">
    <location>
        <begin position="75"/>
        <end position="94"/>
    </location>
</feature>
<feature type="transmembrane region" description="Helical" evidence="7">
    <location>
        <begin position="161"/>
        <end position="184"/>
    </location>
</feature>
<dbReference type="InterPro" id="IPR011701">
    <property type="entry name" value="MFS"/>
</dbReference>
<dbReference type="Gene3D" id="1.20.1250.20">
    <property type="entry name" value="MFS general substrate transporter like domains"/>
    <property type="match status" value="1"/>
</dbReference>
<evidence type="ECO:0000313" key="10">
    <source>
        <dbReference type="Proteomes" id="UP000198741"/>
    </source>
</evidence>
<keyword evidence="5 7" id="KW-1133">Transmembrane helix</keyword>
<feature type="domain" description="Major facilitator superfamily (MFS) profile" evidence="8">
    <location>
        <begin position="9"/>
        <end position="457"/>
    </location>
</feature>
<feature type="transmembrane region" description="Helical" evidence="7">
    <location>
        <begin position="133"/>
        <end position="155"/>
    </location>
</feature>
<sequence>MMERRQRSIALLVAGTFFMENLDGTIVSTAAPSMARSLGVTSADIGVTITAYLLTLAVLIPLSGWITQRLGVRRVFLSAIAVFTLASVLCALSTNVVELTAFRVLQGIGGAMMVPVGRLAVLRSTAKADVIRAIALLTWPALAAPVIAPLLGGLFTAYLTWHWIFLVNVPLGVVAFVVALRLIPQRAEQPPPGLDWAGLALTCLAVAALVVLADMLASADVVPAASAAVAVVAIVLVVASVVHLRRTAHPLLELTILRVPTFLVSHRGGAVFRVTVNAVPFLLPLMFQDAFGWSPVKAGAMVLFVFVGNLAIKPATTPLLMRFGFRPVMVAATAGAALSMALEGLLRSDTSLVLVILVLTFGGMARSVGFTAYNTIAFADVEEPQLPGANTLSSTVQQVAIGFGVAVGAVALRAGDPIAGWTHLAEPDGAYRIAFFVIAALTLFPVVEALRADRNSGDALRARA</sequence>
<keyword evidence="2" id="KW-0813">Transport</keyword>
<dbReference type="EMBL" id="LT629710">
    <property type="protein sequence ID" value="SDO40160.1"/>
    <property type="molecule type" value="Genomic_DNA"/>
</dbReference>
<evidence type="ECO:0000256" key="1">
    <source>
        <dbReference type="ARBA" id="ARBA00004651"/>
    </source>
</evidence>
<feature type="transmembrane region" description="Helical" evidence="7">
    <location>
        <begin position="45"/>
        <end position="63"/>
    </location>
</feature>
<accession>A0A1H0J9E8</accession>